<evidence type="ECO:0000313" key="1">
    <source>
        <dbReference type="EMBL" id="TFK69127.1"/>
    </source>
</evidence>
<reference evidence="1 2" key="1">
    <citation type="journal article" date="2019" name="Nat. Ecol. Evol.">
        <title>Megaphylogeny resolves global patterns of mushroom evolution.</title>
        <authorList>
            <person name="Varga T."/>
            <person name="Krizsan K."/>
            <person name="Foldi C."/>
            <person name="Dima B."/>
            <person name="Sanchez-Garcia M."/>
            <person name="Sanchez-Ramirez S."/>
            <person name="Szollosi G.J."/>
            <person name="Szarkandi J.G."/>
            <person name="Papp V."/>
            <person name="Albert L."/>
            <person name="Andreopoulos W."/>
            <person name="Angelini C."/>
            <person name="Antonin V."/>
            <person name="Barry K.W."/>
            <person name="Bougher N.L."/>
            <person name="Buchanan P."/>
            <person name="Buyck B."/>
            <person name="Bense V."/>
            <person name="Catcheside P."/>
            <person name="Chovatia M."/>
            <person name="Cooper J."/>
            <person name="Damon W."/>
            <person name="Desjardin D."/>
            <person name="Finy P."/>
            <person name="Geml J."/>
            <person name="Haridas S."/>
            <person name="Hughes K."/>
            <person name="Justo A."/>
            <person name="Karasinski D."/>
            <person name="Kautmanova I."/>
            <person name="Kiss B."/>
            <person name="Kocsube S."/>
            <person name="Kotiranta H."/>
            <person name="LaButti K.M."/>
            <person name="Lechner B.E."/>
            <person name="Liimatainen K."/>
            <person name="Lipzen A."/>
            <person name="Lukacs Z."/>
            <person name="Mihaltcheva S."/>
            <person name="Morgado L.N."/>
            <person name="Niskanen T."/>
            <person name="Noordeloos M.E."/>
            <person name="Ohm R.A."/>
            <person name="Ortiz-Santana B."/>
            <person name="Ovrebo C."/>
            <person name="Racz N."/>
            <person name="Riley R."/>
            <person name="Savchenko A."/>
            <person name="Shiryaev A."/>
            <person name="Soop K."/>
            <person name="Spirin V."/>
            <person name="Szebenyi C."/>
            <person name="Tomsovsky M."/>
            <person name="Tulloss R.E."/>
            <person name="Uehling J."/>
            <person name="Grigoriev I.V."/>
            <person name="Vagvolgyi C."/>
            <person name="Papp T."/>
            <person name="Martin F.M."/>
            <person name="Miettinen O."/>
            <person name="Hibbett D.S."/>
            <person name="Nagy L.G."/>
        </authorList>
    </citation>
    <scope>NUCLEOTIDE SEQUENCE [LARGE SCALE GENOMIC DNA]</scope>
    <source>
        <strain evidence="1 2">NL-1719</strain>
    </source>
</reference>
<gene>
    <name evidence="1" type="ORF">BDN72DRAFT_897515</name>
</gene>
<name>A0ACD3AVZ5_9AGAR</name>
<protein>
    <submittedName>
        <fullName evidence="1">Uncharacterized protein</fullName>
    </submittedName>
</protein>
<accession>A0ACD3AVZ5</accession>
<dbReference type="EMBL" id="ML208336">
    <property type="protein sequence ID" value="TFK69127.1"/>
    <property type="molecule type" value="Genomic_DNA"/>
</dbReference>
<keyword evidence="2" id="KW-1185">Reference proteome</keyword>
<proteinExistence type="predicted"/>
<evidence type="ECO:0000313" key="2">
    <source>
        <dbReference type="Proteomes" id="UP000308600"/>
    </source>
</evidence>
<organism evidence="1 2">
    <name type="scientific">Pluteus cervinus</name>
    <dbReference type="NCBI Taxonomy" id="181527"/>
    <lineage>
        <taxon>Eukaryota</taxon>
        <taxon>Fungi</taxon>
        <taxon>Dikarya</taxon>
        <taxon>Basidiomycota</taxon>
        <taxon>Agaricomycotina</taxon>
        <taxon>Agaricomycetes</taxon>
        <taxon>Agaricomycetidae</taxon>
        <taxon>Agaricales</taxon>
        <taxon>Pluteineae</taxon>
        <taxon>Pluteaceae</taxon>
        <taxon>Pluteus</taxon>
    </lineage>
</organism>
<sequence>MPSKKSKGKAKGKSKASNPLPAKPQMTKPPGSVPPPILPPLVTPTSNISSRHGSVSGSPIPPSTPPSRAVQSPRPPFLPPLLSTLAMDGPGSQRSSPTINPPPHTSHSNLDLRLMDLEKFTARYSSMPPPQLDPHDPDAQEANELINCARAKLQADITMQTGYGKTVFPGQEQAVRKGLDELMDMSRKHMENGGVQDNEVDEEGYWASFPPNIRNFAQAMYAIAQQMVQSSEEASGDAATQDNAGMKTQFPRHDLDLSHLEALAMSMPGGLDAVAVGVEGRGRGNNIVTTKATTFSGTTTTTTTTALGASTMPAFSLDVLSDPAFKQSLKDAAAALAPLPIPKERGGTYYVGREGYDDEEEVEGDDVDDEEEEYDDEDESLAQPPRAAKSTMADPPAPLSPTHRTASEQPEAGENKIGKKKRNKGKGRAESSEDQGDGNRRLRGRGGHPALTNKFSGCPSPAMPAGRNNIQQQDKQQQQQQLAQAVAQQPSSVSIGKKPMAYPPQQQGGQQPQPGQPGQQPQRSARAASKAPVTYSPQQQQPTQQHHHPSPPSSNASKGRGGGQKAASSTNPTPHQNNKIWSTSTTEERERIKDFWLGLGEEERRNLVKIEKDTVLRKMKEQQKHSCSCAVCGRKR</sequence>
<dbReference type="Proteomes" id="UP000308600">
    <property type="component" value="Unassembled WGS sequence"/>
</dbReference>